<dbReference type="Pfam" id="PF00227">
    <property type="entry name" value="Proteasome"/>
    <property type="match status" value="1"/>
</dbReference>
<reference evidence="8 9" key="1">
    <citation type="journal article" date="2023" name="BMC Biol.">
        <title>The compact genome of the sponge Oopsacas minuta (Hexactinellida) is lacking key metazoan core genes.</title>
        <authorList>
            <person name="Santini S."/>
            <person name="Schenkelaars Q."/>
            <person name="Jourda C."/>
            <person name="Duchesne M."/>
            <person name="Belahbib H."/>
            <person name="Rocher C."/>
            <person name="Selva M."/>
            <person name="Riesgo A."/>
            <person name="Vervoort M."/>
            <person name="Leys S.P."/>
            <person name="Kodjabachian L."/>
            <person name="Le Bivic A."/>
            <person name="Borchiellini C."/>
            <person name="Claverie J.M."/>
            <person name="Renard E."/>
        </authorList>
    </citation>
    <scope>NUCLEOTIDE SEQUENCE [LARGE SCALE GENOMIC DNA]</scope>
    <source>
        <strain evidence="8">SPO-2</strain>
    </source>
</reference>
<dbReference type="InterPro" id="IPR023332">
    <property type="entry name" value="Proteasome_alpha-type"/>
</dbReference>
<proteinExistence type="inferred from homology"/>
<dbReference type="InterPro" id="IPR016050">
    <property type="entry name" value="Proteasome_bsu_CS"/>
</dbReference>
<dbReference type="CDD" id="cd03752">
    <property type="entry name" value="proteasome_alpha_type_4"/>
    <property type="match status" value="1"/>
</dbReference>
<evidence type="ECO:0000256" key="2">
    <source>
        <dbReference type="ARBA" id="ARBA00022490"/>
    </source>
</evidence>
<dbReference type="GO" id="GO:0005634">
    <property type="term" value="C:nucleus"/>
    <property type="evidence" value="ECO:0007669"/>
    <property type="project" value="UniProtKB-SubCell"/>
</dbReference>
<evidence type="ECO:0000256" key="1">
    <source>
        <dbReference type="ARBA" id="ARBA00002000"/>
    </source>
</evidence>
<feature type="domain" description="Proteasome alpha-type subunits" evidence="7">
    <location>
        <begin position="5"/>
        <end position="27"/>
    </location>
</feature>
<dbReference type="InterPro" id="IPR000426">
    <property type="entry name" value="Proteasome_asu_N"/>
</dbReference>
<dbReference type="GO" id="GO:0019773">
    <property type="term" value="C:proteasome core complex, alpha-subunit complex"/>
    <property type="evidence" value="ECO:0007669"/>
    <property type="project" value="UniProtKB-UniRule"/>
</dbReference>
<keyword evidence="9" id="KW-1185">Reference proteome</keyword>
<dbReference type="FunFam" id="3.60.20.10:FF:000031">
    <property type="entry name" value="Proteasome subunit alpha type"/>
    <property type="match status" value="1"/>
</dbReference>
<dbReference type="PROSITE" id="PS00854">
    <property type="entry name" value="PROTEASOME_BETA_1"/>
    <property type="match status" value="1"/>
</dbReference>
<comment type="subunit">
    <text evidence="6">The 26S proteasome consists of a 20S proteasome core and two 19S regulatory subunits.</text>
</comment>
<evidence type="ECO:0000259" key="7">
    <source>
        <dbReference type="PROSITE" id="PS00388"/>
    </source>
</evidence>
<keyword evidence="2 6" id="KW-0963">Cytoplasm</keyword>
<dbReference type="PANTHER" id="PTHR11599">
    <property type="entry name" value="PROTEASOME SUBUNIT ALPHA/BETA"/>
    <property type="match status" value="1"/>
</dbReference>
<dbReference type="AlphaFoldDB" id="A0AAV7JMU4"/>
<dbReference type="SMART" id="SM00948">
    <property type="entry name" value="Proteasome_A_N"/>
    <property type="match status" value="1"/>
</dbReference>
<comment type="caution">
    <text evidence="8">The sequence shown here is derived from an EMBL/GenBank/DDBJ whole genome shotgun (WGS) entry which is preliminary data.</text>
</comment>
<organism evidence="8 9">
    <name type="scientific">Oopsacas minuta</name>
    <dbReference type="NCBI Taxonomy" id="111878"/>
    <lineage>
        <taxon>Eukaryota</taxon>
        <taxon>Metazoa</taxon>
        <taxon>Porifera</taxon>
        <taxon>Hexactinellida</taxon>
        <taxon>Hexasterophora</taxon>
        <taxon>Lyssacinosida</taxon>
        <taxon>Leucopsacidae</taxon>
        <taxon>Oopsacas</taxon>
    </lineage>
</organism>
<evidence type="ECO:0000256" key="5">
    <source>
        <dbReference type="PROSITE-ProRule" id="PRU00808"/>
    </source>
</evidence>
<dbReference type="Pfam" id="PF10584">
    <property type="entry name" value="Proteasome_A_N"/>
    <property type="match status" value="1"/>
</dbReference>
<accession>A0AAV7JMU4</accession>
<dbReference type="NCBIfam" id="NF003075">
    <property type="entry name" value="PRK03996.1"/>
    <property type="match status" value="1"/>
</dbReference>
<comment type="similarity">
    <text evidence="5 6">Belongs to the peptidase T1A family.</text>
</comment>
<evidence type="ECO:0000256" key="4">
    <source>
        <dbReference type="ARBA" id="ARBA00023242"/>
    </source>
</evidence>
<gene>
    <name evidence="8" type="ORF">LOD99_6539</name>
</gene>
<dbReference type="EMBL" id="JAKMXF010000318">
    <property type="protein sequence ID" value="KAI6649750.1"/>
    <property type="molecule type" value="Genomic_DNA"/>
</dbReference>
<name>A0AAV7JMU4_9METZ</name>
<dbReference type="Proteomes" id="UP001165289">
    <property type="component" value="Unassembled WGS sequence"/>
</dbReference>
<dbReference type="GO" id="GO:0005737">
    <property type="term" value="C:cytoplasm"/>
    <property type="evidence" value="ECO:0007669"/>
    <property type="project" value="UniProtKB-SubCell"/>
</dbReference>
<dbReference type="Gene3D" id="3.60.20.10">
    <property type="entry name" value="Glutamine Phosphoribosylpyrophosphate, subunit 1, domain 1"/>
    <property type="match status" value="1"/>
</dbReference>
<dbReference type="InterPro" id="IPR029055">
    <property type="entry name" value="Ntn_hydrolases_N"/>
</dbReference>
<dbReference type="PROSITE" id="PS51475">
    <property type="entry name" value="PROTEASOME_ALPHA_2"/>
    <property type="match status" value="1"/>
</dbReference>
<dbReference type="PROSITE" id="PS00388">
    <property type="entry name" value="PROTEASOME_ALPHA_1"/>
    <property type="match status" value="1"/>
</dbReference>
<evidence type="ECO:0000256" key="6">
    <source>
        <dbReference type="RuleBase" id="RU000551"/>
    </source>
</evidence>
<evidence type="ECO:0000313" key="8">
    <source>
        <dbReference type="EMBL" id="KAI6649750.1"/>
    </source>
</evidence>
<dbReference type="GO" id="GO:0006511">
    <property type="term" value="P:ubiquitin-dependent protein catabolic process"/>
    <property type="evidence" value="ECO:0007669"/>
    <property type="project" value="InterPro"/>
</dbReference>
<evidence type="ECO:0000313" key="9">
    <source>
        <dbReference type="Proteomes" id="UP001165289"/>
    </source>
</evidence>
<evidence type="ECO:0000256" key="3">
    <source>
        <dbReference type="ARBA" id="ARBA00022942"/>
    </source>
</evidence>
<sequence>MARQYDTKTTIFSPEGRLYQVEYAMEAINHAGNCLGLLASDGILLAAEYRLVTPLLDEAGFSEKIYRLDKHVACSVAGITGDANVLTEYLRTTAQKHIIKYGEPIPVEQLVQSLADVKQRYTQFGGLRPFGVSILYMGWDKHYKYQLYQSDPSGNYSGWKATCIGKNQQQAMSQLRQEYKEDQLPTLQEAKALAIKVLSKTIDAAKLSVDTVEIATLQRSDAVGDEEPVTKVKMMDKEELKILIEEHDALIEVEKQADKTKGLKDKPIT</sequence>
<dbReference type="InterPro" id="IPR050115">
    <property type="entry name" value="Proteasome_alpha"/>
</dbReference>
<keyword evidence="4 6" id="KW-0539">Nucleus</keyword>
<comment type="subcellular location">
    <subcellularLocation>
        <location evidence="6">Cytoplasm</location>
    </subcellularLocation>
    <subcellularLocation>
        <location evidence="6">Nucleus</location>
    </subcellularLocation>
</comment>
<dbReference type="SUPFAM" id="SSF56235">
    <property type="entry name" value="N-terminal nucleophile aminohydrolases (Ntn hydrolases)"/>
    <property type="match status" value="1"/>
</dbReference>
<protein>
    <recommendedName>
        <fullName evidence="6">Proteasome subunit alpha type</fullName>
    </recommendedName>
</protein>
<keyword evidence="3 5" id="KW-0647">Proteasome</keyword>
<dbReference type="InterPro" id="IPR001353">
    <property type="entry name" value="Proteasome_sua/b"/>
</dbReference>
<comment type="function">
    <text evidence="1">The proteasome is a multicatalytic proteinase complex which is characterized by its ability to cleave peptides with Arg, Phe, Tyr, Leu, and Glu adjacent to the leaving group at neutral or slightly basic pH. The proteasome has an ATP-dependent proteolytic activity.</text>
</comment>